<dbReference type="Pfam" id="PF11157">
    <property type="entry name" value="DUF2937"/>
    <property type="match status" value="1"/>
</dbReference>
<gene>
    <name evidence="2" type="ORF">GCM10011316_00090</name>
</gene>
<dbReference type="Proteomes" id="UP000605148">
    <property type="component" value="Unassembled WGS sequence"/>
</dbReference>
<reference evidence="2" key="1">
    <citation type="journal article" date="2014" name="Int. J. Syst. Evol. Microbiol.">
        <title>Complete genome sequence of Corynebacterium casei LMG S-19264T (=DSM 44701T), isolated from a smear-ripened cheese.</title>
        <authorList>
            <consortium name="US DOE Joint Genome Institute (JGI-PGF)"/>
            <person name="Walter F."/>
            <person name="Albersmeier A."/>
            <person name="Kalinowski J."/>
            <person name="Ruckert C."/>
        </authorList>
    </citation>
    <scope>NUCLEOTIDE SEQUENCE</scope>
    <source>
        <strain evidence="2">CGMCC 1.12426</strain>
    </source>
</reference>
<keyword evidence="1" id="KW-1133">Transmembrane helix</keyword>
<protein>
    <recommendedName>
        <fullName evidence="4">DUF2937 family protein</fullName>
    </recommendedName>
</protein>
<dbReference type="InterPro" id="IPR022584">
    <property type="entry name" value="DUF2937"/>
</dbReference>
<dbReference type="OrthoDB" id="193051at2"/>
<evidence type="ECO:0008006" key="4">
    <source>
        <dbReference type="Google" id="ProtNLM"/>
    </source>
</evidence>
<evidence type="ECO:0000313" key="3">
    <source>
        <dbReference type="Proteomes" id="UP000605148"/>
    </source>
</evidence>
<name>A0A916T527_9HYPH</name>
<evidence type="ECO:0000256" key="1">
    <source>
        <dbReference type="SAM" id="Phobius"/>
    </source>
</evidence>
<dbReference type="RefSeq" id="WP_150493202.1">
    <property type="nucleotide sequence ID" value="NZ_BMFA01000001.1"/>
</dbReference>
<evidence type="ECO:0000313" key="2">
    <source>
        <dbReference type="EMBL" id="GGB32004.1"/>
    </source>
</evidence>
<keyword evidence="1" id="KW-0472">Membrane</keyword>
<feature type="transmembrane region" description="Helical" evidence="1">
    <location>
        <begin position="134"/>
        <end position="155"/>
    </location>
</feature>
<reference evidence="2" key="2">
    <citation type="submission" date="2020-09" db="EMBL/GenBank/DDBJ databases">
        <authorList>
            <person name="Sun Q."/>
            <person name="Zhou Y."/>
        </authorList>
    </citation>
    <scope>NUCLEOTIDE SEQUENCE</scope>
    <source>
        <strain evidence="2">CGMCC 1.12426</strain>
    </source>
</reference>
<organism evidence="2 3">
    <name type="scientific">Roseibium aquae</name>
    <dbReference type="NCBI Taxonomy" id="1323746"/>
    <lineage>
        <taxon>Bacteria</taxon>
        <taxon>Pseudomonadati</taxon>
        <taxon>Pseudomonadota</taxon>
        <taxon>Alphaproteobacteria</taxon>
        <taxon>Hyphomicrobiales</taxon>
        <taxon>Stappiaceae</taxon>
        <taxon>Roseibium</taxon>
    </lineage>
</organism>
<dbReference type="EMBL" id="BMFA01000001">
    <property type="protein sequence ID" value="GGB32004.1"/>
    <property type="molecule type" value="Genomic_DNA"/>
</dbReference>
<proteinExistence type="predicted"/>
<sequence>MGRIFVLIVMLLAGGATSQLPEFSQQYRQRLGGAIDALSQVVAEFERDASSFGLTTSEAIDRLGTLPDAFARQRAQTISSTLVRLDRLKAQQIALTSAAPFERIGVFLAGMDPELARATAGDYEPAVPITAEGFLSAGLGGLAGLLLGRGCLFLGRLRIRRRTAP</sequence>
<keyword evidence="3" id="KW-1185">Reference proteome</keyword>
<comment type="caution">
    <text evidence="2">The sequence shown here is derived from an EMBL/GenBank/DDBJ whole genome shotgun (WGS) entry which is preliminary data.</text>
</comment>
<accession>A0A916T527</accession>
<keyword evidence="1" id="KW-0812">Transmembrane</keyword>
<dbReference type="AlphaFoldDB" id="A0A916T527"/>